<dbReference type="Gene3D" id="3.40.50.1000">
    <property type="entry name" value="HAD superfamily/HAD-like"/>
    <property type="match status" value="1"/>
</dbReference>
<reference evidence="5 6" key="1">
    <citation type="submission" date="2019-07" db="EMBL/GenBank/DDBJ databases">
        <title>De Novo Assembly of kiwifruit Actinidia rufa.</title>
        <authorList>
            <person name="Sugita-Konishi S."/>
            <person name="Sato K."/>
            <person name="Mori E."/>
            <person name="Abe Y."/>
            <person name="Kisaki G."/>
            <person name="Hamano K."/>
            <person name="Suezawa K."/>
            <person name="Otani M."/>
            <person name="Fukuda T."/>
            <person name="Manabe T."/>
            <person name="Gomi K."/>
            <person name="Tabuchi M."/>
            <person name="Akimitsu K."/>
            <person name="Kataoka I."/>
        </authorList>
    </citation>
    <scope>NUCLEOTIDE SEQUENCE [LARGE SCALE GENOMIC DNA]</scope>
    <source>
        <strain evidence="6">cv. Fuchu</strain>
    </source>
</reference>
<dbReference type="InterPro" id="IPR023198">
    <property type="entry name" value="PGP-like_dom2"/>
</dbReference>
<organism evidence="5 6">
    <name type="scientific">Actinidia rufa</name>
    <dbReference type="NCBI Taxonomy" id="165716"/>
    <lineage>
        <taxon>Eukaryota</taxon>
        <taxon>Viridiplantae</taxon>
        <taxon>Streptophyta</taxon>
        <taxon>Embryophyta</taxon>
        <taxon>Tracheophyta</taxon>
        <taxon>Spermatophyta</taxon>
        <taxon>Magnoliopsida</taxon>
        <taxon>eudicotyledons</taxon>
        <taxon>Gunneridae</taxon>
        <taxon>Pentapetalae</taxon>
        <taxon>asterids</taxon>
        <taxon>Ericales</taxon>
        <taxon>Actinidiaceae</taxon>
        <taxon>Actinidia</taxon>
    </lineage>
</organism>
<dbReference type="GO" id="GO:0046872">
    <property type="term" value="F:metal ion binding"/>
    <property type="evidence" value="ECO:0007669"/>
    <property type="project" value="UniProtKB-KW"/>
</dbReference>
<evidence type="ECO:0000256" key="3">
    <source>
        <dbReference type="ARBA" id="ARBA00022842"/>
    </source>
</evidence>
<dbReference type="InterPro" id="IPR051600">
    <property type="entry name" value="Beta-PGM-like"/>
</dbReference>
<dbReference type="PANTHER" id="PTHR46193:SF18">
    <property type="entry name" value="HEXITOL PHOSPHATASE B"/>
    <property type="match status" value="1"/>
</dbReference>
<keyword evidence="5" id="KW-0378">Hydrolase</keyword>
<dbReference type="GO" id="GO:0016787">
    <property type="term" value="F:hydrolase activity"/>
    <property type="evidence" value="ECO:0007669"/>
    <property type="project" value="UniProtKB-KW"/>
</dbReference>
<evidence type="ECO:0000313" key="6">
    <source>
        <dbReference type="Proteomes" id="UP000585474"/>
    </source>
</evidence>
<keyword evidence="6" id="KW-1185">Reference proteome</keyword>
<proteinExistence type="predicted"/>
<dbReference type="InterPro" id="IPR023214">
    <property type="entry name" value="HAD_sf"/>
</dbReference>
<keyword evidence="2" id="KW-0479">Metal-binding</keyword>
<dbReference type="NCBIfam" id="TIGR01509">
    <property type="entry name" value="HAD-SF-IA-v3"/>
    <property type="match status" value="1"/>
</dbReference>
<dbReference type="SFLD" id="SFLDS00003">
    <property type="entry name" value="Haloacid_Dehalogenase"/>
    <property type="match status" value="1"/>
</dbReference>
<accession>A0A7J0F050</accession>
<evidence type="ECO:0000256" key="2">
    <source>
        <dbReference type="ARBA" id="ARBA00022723"/>
    </source>
</evidence>
<name>A0A7J0F050_9ERIC</name>
<dbReference type="Proteomes" id="UP000585474">
    <property type="component" value="Unassembled WGS sequence"/>
</dbReference>
<evidence type="ECO:0000313" key="5">
    <source>
        <dbReference type="EMBL" id="GFY92060.1"/>
    </source>
</evidence>
<dbReference type="PANTHER" id="PTHR46193">
    <property type="entry name" value="6-PHOSPHOGLUCONATE PHOSPHATASE"/>
    <property type="match status" value="1"/>
</dbReference>
<dbReference type="InterPro" id="IPR006439">
    <property type="entry name" value="HAD-SF_hydro_IA"/>
</dbReference>
<sequence>MRPPSFSPPSHQARHLKPSLCDFSFRLCLAHGFGCSLSSLAPLEAILFDIDGTLCDSDPFHYHAFYEMLQEVSFNGGVPITEEFFMEKIHGKHNDQLCGILFPDWDFERAIKFMNNKEAMFRRLAAENLQPLNGLKKLCQWIEDRSLKRAAVTNAPRPNAELLISMLSLADFFEIVILGNECERAKPFPDPYLKGLRALEVSPKHTFAFEDSVSGIKARGCSWDSSGGISYKEH</sequence>
<dbReference type="InterPro" id="IPR041492">
    <property type="entry name" value="HAD_2"/>
</dbReference>
<comment type="cofactor">
    <cofactor evidence="1">
        <name>Mg(2+)</name>
        <dbReference type="ChEBI" id="CHEBI:18420"/>
    </cofactor>
</comment>
<keyword evidence="4" id="KW-0119">Carbohydrate metabolism</keyword>
<dbReference type="SFLD" id="SFLDG01129">
    <property type="entry name" value="C1.5:_HAD__Beta-PGM__Phosphata"/>
    <property type="match status" value="1"/>
</dbReference>
<evidence type="ECO:0000256" key="4">
    <source>
        <dbReference type="ARBA" id="ARBA00023277"/>
    </source>
</evidence>
<dbReference type="InterPro" id="IPR036412">
    <property type="entry name" value="HAD-like_sf"/>
</dbReference>
<keyword evidence="3" id="KW-0460">Magnesium</keyword>
<dbReference type="Pfam" id="PF13419">
    <property type="entry name" value="HAD_2"/>
    <property type="match status" value="1"/>
</dbReference>
<gene>
    <name evidence="5" type="ORF">Acr_08g0004560</name>
</gene>
<evidence type="ECO:0000256" key="1">
    <source>
        <dbReference type="ARBA" id="ARBA00001946"/>
    </source>
</evidence>
<dbReference type="SUPFAM" id="SSF56784">
    <property type="entry name" value="HAD-like"/>
    <property type="match status" value="1"/>
</dbReference>
<dbReference type="EMBL" id="BJWL01000008">
    <property type="protein sequence ID" value="GFY92060.1"/>
    <property type="molecule type" value="Genomic_DNA"/>
</dbReference>
<dbReference type="Gene3D" id="1.10.150.240">
    <property type="entry name" value="Putative phosphatase, domain 2"/>
    <property type="match status" value="1"/>
</dbReference>
<dbReference type="CDD" id="cd07505">
    <property type="entry name" value="HAD_BPGM-like"/>
    <property type="match status" value="1"/>
</dbReference>
<dbReference type="OrthoDB" id="40579at2759"/>
<comment type="caution">
    <text evidence="5">The sequence shown here is derived from an EMBL/GenBank/DDBJ whole genome shotgun (WGS) entry which is preliminary data.</text>
</comment>
<dbReference type="AlphaFoldDB" id="A0A7J0F050"/>
<protein>
    <submittedName>
        <fullName evidence="5">Haloacid dehalogenase-like hydrolase (HAD) superfamily protein</fullName>
    </submittedName>
</protein>